<accession>A0A8R1DEB4</accession>
<feature type="active site" description="Nucleophile" evidence="18">
    <location>
        <position position="19"/>
    </location>
</feature>
<comment type="function">
    <text evidence="14">Acts as a chain editing deubiquitinating enzyme that binds and cleaves 'Lys-48'-linked polyubiquitin chains, with a preference for chains containing four or more ubiquitin molecules thereby modulating protein degradation by the ubiquitin-proteasome pathway. Probably by regulating the IGF-1-insulin-like pathway, regulates lifespan. Regulates germline DNA double-strand-break repair and apoptosis in response to DNA damage by recruiting E4 ubiquitin-protein ligase ufd-2 to DNA repair foci. Interacts with key regulators of transcription and represses transcription. Acts as a histone-binding protein that regulates transcription.</text>
</comment>
<dbReference type="GO" id="GO:0005730">
    <property type="term" value="C:nucleolus"/>
    <property type="evidence" value="ECO:0007669"/>
    <property type="project" value="UniProtKB-SubCell"/>
</dbReference>
<feature type="active site" evidence="19">
    <location>
        <position position="19"/>
    </location>
</feature>
<comment type="subcellular location">
    <subcellularLocation>
        <location evidence="2">Cytoplasm</location>
    </subcellularLocation>
    <subcellularLocation>
        <location evidence="3">Nucleus</location>
        <location evidence="3">Nucleolus</location>
    </subcellularLocation>
</comment>
<name>A0A8R1DEB4_CAEJA</name>
<dbReference type="GO" id="GO:0005737">
    <property type="term" value="C:cytoplasm"/>
    <property type="evidence" value="ECO:0007669"/>
    <property type="project" value="UniProtKB-SubCell"/>
</dbReference>
<evidence type="ECO:0000313" key="22">
    <source>
        <dbReference type="EnsemblMetazoa" id="CJA00060a.1"/>
    </source>
</evidence>
<evidence type="ECO:0000256" key="15">
    <source>
        <dbReference type="ARBA" id="ARBA00063584"/>
    </source>
</evidence>
<evidence type="ECO:0000259" key="21">
    <source>
        <dbReference type="PROSITE" id="PS50957"/>
    </source>
</evidence>
<keyword evidence="9 19" id="KW-0378">Hydrolase</keyword>
<feature type="compositionally biased region" description="Basic and acidic residues" evidence="20">
    <location>
        <begin position="258"/>
        <end position="273"/>
    </location>
</feature>
<keyword evidence="7" id="KW-0677">Repeat</keyword>
<dbReference type="Pfam" id="PF02809">
    <property type="entry name" value="UIM"/>
    <property type="match status" value="2"/>
</dbReference>
<dbReference type="Proteomes" id="UP000005237">
    <property type="component" value="Unassembled WGS sequence"/>
</dbReference>
<dbReference type="SMART" id="SM00726">
    <property type="entry name" value="UIM"/>
    <property type="match status" value="2"/>
</dbReference>
<dbReference type="PANTHER" id="PTHR14159">
    <property type="entry name" value="ATAXIN-3-RELATED"/>
    <property type="match status" value="1"/>
</dbReference>
<organism evidence="22 23">
    <name type="scientific">Caenorhabditis japonica</name>
    <dbReference type="NCBI Taxonomy" id="281687"/>
    <lineage>
        <taxon>Eukaryota</taxon>
        <taxon>Metazoa</taxon>
        <taxon>Ecdysozoa</taxon>
        <taxon>Nematoda</taxon>
        <taxon>Chromadorea</taxon>
        <taxon>Rhabditida</taxon>
        <taxon>Rhabditina</taxon>
        <taxon>Rhabditomorpha</taxon>
        <taxon>Rhabditoidea</taxon>
        <taxon>Rhabditidae</taxon>
        <taxon>Peloderinae</taxon>
        <taxon>Caenorhabditis</taxon>
    </lineage>
</organism>
<evidence type="ECO:0000256" key="5">
    <source>
        <dbReference type="ARBA" id="ARBA00022490"/>
    </source>
</evidence>
<dbReference type="GO" id="GO:0016579">
    <property type="term" value="P:protein deubiquitination"/>
    <property type="evidence" value="ECO:0007669"/>
    <property type="project" value="InterPro"/>
</dbReference>
<evidence type="ECO:0000256" key="19">
    <source>
        <dbReference type="PROSITE-ProRule" id="PRU00331"/>
    </source>
</evidence>
<keyword evidence="11" id="KW-0805">Transcription regulation</keyword>
<proteinExistence type="predicted"/>
<evidence type="ECO:0000256" key="10">
    <source>
        <dbReference type="ARBA" id="ARBA00022807"/>
    </source>
</evidence>
<evidence type="ECO:0000256" key="13">
    <source>
        <dbReference type="ARBA" id="ARBA00023242"/>
    </source>
</evidence>
<dbReference type="FunFam" id="1.10.287.10:FF:000018">
    <property type="entry name" value="Ataxin-3 homolog"/>
    <property type="match status" value="1"/>
</dbReference>
<reference evidence="23" key="1">
    <citation type="submission" date="2010-08" db="EMBL/GenBank/DDBJ databases">
        <authorList>
            <consortium name="Caenorhabditis japonica Sequencing Consortium"/>
            <person name="Wilson R.K."/>
        </authorList>
    </citation>
    <scope>NUCLEOTIDE SEQUENCE [LARGE SCALE GENOMIC DNA]</scope>
    <source>
        <strain evidence="23">DF5081</strain>
    </source>
</reference>
<comment type="subunit">
    <text evidence="15">Forms a complex composed of deubiquitinating enzyme atx-3, adapter ubxn-5 and cdc-48.1. Forms a complex composed of deubiquitinating enzyme atx-3, E4 ubiquitin-protein ligase ufd-2 and cdc-48.1. Interacts (via RRDR motif) with cdc-48.1 (via N-terminus) and cdc-48.2 (via N-terminus); the interaction with cdc-48.1 is not required for atx-3 enzymatic activity. Interacts (via C-terminus) with ubxn-5. May interact with ned-8.</text>
</comment>
<dbReference type="InterPro" id="IPR003903">
    <property type="entry name" value="UIM_dom"/>
</dbReference>
<dbReference type="PROSITE" id="PS50957">
    <property type="entry name" value="JOSEPHIN"/>
    <property type="match status" value="1"/>
</dbReference>
<evidence type="ECO:0000256" key="14">
    <source>
        <dbReference type="ARBA" id="ARBA00060106"/>
    </source>
</evidence>
<reference evidence="22" key="2">
    <citation type="submission" date="2022-06" db="UniProtKB">
        <authorList>
            <consortium name="EnsemblMetazoa"/>
        </authorList>
    </citation>
    <scope>IDENTIFICATION</scope>
    <source>
        <strain evidence="22">DF5081</strain>
    </source>
</reference>
<keyword evidence="5" id="KW-0963">Cytoplasm</keyword>
<evidence type="ECO:0000256" key="17">
    <source>
        <dbReference type="ARBA" id="ARBA00082365"/>
    </source>
</evidence>
<keyword evidence="8" id="KW-0833">Ubl conjugation pathway</keyword>
<dbReference type="AlphaFoldDB" id="A0A8R1DEB4"/>
<evidence type="ECO:0000256" key="18">
    <source>
        <dbReference type="PIRSR" id="PIRSR633865-1"/>
    </source>
</evidence>
<feature type="active site" evidence="19">
    <location>
        <position position="116"/>
    </location>
</feature>
<evidence type="ECO:0000256" key="7">
    <source>
        <dbReference type="ARBA" id="ARBA00022737"/>
    </source>
</evidence>
<dbReference type="PROSITE" id="PS50330">
    <property type="entry name" value="UIM"/>
    <property type="match status" value="1"/>
</dbReference>
<dbReference type="SMART" id="SM01246">
    <property type="entry name" value="Josephin"/>
    <property type="match status" value="1"/>
</dbReference>
<dbReference type="InterPro" id="IPR006155">
    <property type="entry name" value="Josephin"/>
</dbReference>
<evidence type="ECO:0000256" key="16">
    <source>
        <dbReference type="ARBA" id="ARBA00069055"/>
    </source>
</evidence>
<dbReference type="Gene3D" id="1.10.287.10">
    <property type="entry name" value="S15/NS1, RNA-binding"/>
    <property type="match status" value="1"/>
</dbReference>
<evidence type="ECO:0000256" key="3">
    <source>
        <dbReference type="ARBA" id="ARBA00004604"/>
    </source>
</evidence>
<keyword evidence="23" id="KW-1185">Reference proteome</keyword>
<feature type="compositionally biased region" description="Low complexity" evidence="20">
    <location>
        <begin position="282"/>
        <end position="295"/>
    </location>
</feature>
<keyword evidence="6" id="KW-0645">Protease</keyword>
<comment type="catalytic activity">
    <reaction evidence="1">
        <text>Thiol-dependent hydrolysis of ester, thioester, amide, peptide and isopeptide bonds formed by the C-terminal Gly of ubiquitin (a 76-residue protein attached to proteins as an intracellular targeting signal).</text>
        <dbReference type="EC" id="3.4.19.12"/>
    </reaction>
</comment>
<evidence type="ECO:0000256" key="4">
    <source>
        <dbReference type="ARBA" id="ARBA00012759"/>
    </source>
</evidence>
<feature type="active site" description="Proton acceptor" evidence="18">
    <location>
        <position position="116"/>
    </location>
</feature>
<keyword evidence="10" id="KW-0788">Thiol protease</keyword>
<sequence length="317" mass="35852">MPEEPINSIFFEHQQAALCAQHALNMLLQDALFTSEDLRVLARQMDQMEHEILGNNANAIGHSENMNDSGFFSIQVIEKALDAFSLKLTNIENPVMADYKMNPLTARAYVCNLREHWFVLRKFGSQWFELNSINNGPRLLSDTFVTEFLHQLSAEGYTIFVVQGILPSSYADELISLCPVVPPPKKEQKEPNMVQKFFNSVGRRLGGSAENSDNREERDLAIAMAMSMEPNREQSEEEEQLKRAIAMSLGNSTSSETEPLKSSKASEDGKPELIETPILGNTKTPETGSTTPSPEQQRRDREKFLARLEQKKNEERK</sequence>
<dbReference type="Gene3D" id="3.90.70.40">
    <property type="match status" value="1"/>
</dbReference>
<feature type="compositionally biased region" description="Basic and acidic residues" evidence="20">
    <location>
        <begin position="296"/>
        <end position="317"/>
    </location>
</feature>
<evidence type="ECO:0000256" key="6">
    <source>
        <dbReference type="ARBA" id="ARBA00022670"/>
    </source>
</evidence>
<evidence type="ECO:0000313" key="23">
    <source>
        <dbReference type="Proteomes" id="UP000005237"/>
    </source>
</evidence>
<dbReference type="EnsemblMetazoa" id="CJA00060a.1">
    <property type="protein sequence ID" value="CJA00060a.1"/>
    <property type="gene ID" value="WBGene00119264"/>
</dbReference>
<evidence type="ECO:0000256" key="12">
    <source>
        <dbReference type="ARBA" id="ARBA00023163"/>
    </source>
</evidence>
<feature type="active site" evidence="18 19">
    <location>
        <position position="131"/>
    </location>
</feature>
<dbReference type="PRINTS" id="PR01233">
    <property type="entry name" value="JOSEPHIN"/>
</dbReference>
<evidence type="ECO:0000256" key="1">
    <source>
        <dbReference type="ARBA" id="ARBA00000707"/>
    </source>
</evidence>
<dbReference type="PANTHER" id="PTHR14159:SF0">
    <property type="entry name" value="ATAXIN-3-RELATED"/>
    <property type="match status" value="1"/>
</dbReference>
<evidence type="ECO:0000256" key="9">
    <source>
        <dbReference type="ARBA" id="ARBA00022801"/>
    </source>
</evidence>
<feature type="region of interest" description="Disordered" evidence="20">
    <location>
        <begin position="249"/>
        <end position="317"/>
    </location>
</feature>
<evidence type="ECO:0000256" key="2">
    <source>
        <dbReference type="ARBA" id="ARBA00004496"/>
    </source>
</evidence>
<keyword evidence="13" id="KW-0539">Nucleus</keyword>
<dbReference type="GO" id="GO:0004843">
    <property type="term" value="F:cysteine-type deubiquitinase activity"/>
    <property type="evidence" value="ECO:0007669"/>
    <property type="project" value="UniProtKB-EC"/>
</dbReference>
<dbReference type="InterPro" id="IPR033865">
    <property type="entry name" value="Ataxin-3"/>
</dbReference>
<evidence type="ECO:0000256" key="20">
    <source>
        <dbReference type="SAM" id="MobiDB-lite"/>
    </source>
</evidence>
<evidence type="ECO:0000256" key="11">
    <source>
        <dbReference type="ARBA" id="ARBA00023015"/>
    </source>
</evidence>
<dbReference type="EC" id="3.4.19.12" evidence="4"/>
<evidence type="ECO:0000256" key="8">
    <source>
        <dbReference type="ARBA" id="ARBA00022786"/>
    </source>
</evidence>
<protein>
    <recommendedName>
        <fullName evidence="16">Ataxin-3 homolog</fullName>
        <ecNumber evidence="4">3.4.19.12</ecNumber>
    </recommendedName>
    <alternativeName>
        <fullName evidence="17">Machado-Joseph disease-like protein</fullName>
    </alternativeName>
</protein>
<feature type="domain" description="Josephin" evidence="21">
    <location>
        <begin position="6"/>
        <end position="177"/>
    </location>
</feature>
<dbReference type="Pfam" id="PF02099">
    <property type="entry name" value="Josephin"/>
    <property type="match status" value="1"/>
</dbReference>
<dbReference type="GO" id="GO:0006508">
    <property type="term" value="P:proteolysis"/>
    <property type="evidence" value="ECO:0007669"/>
    <property type="project" value="UniProtKB-KW"/>
</dbReference>
<keyword evidence="12" id="KW-0804">Transcription</keyword>